<dbReference type="PROSITE" id="PS51462">
    <property type="entry name" value="NUDIX"/>
    <property type="match status" value="1"/>
</dbReference>
<keyword evidence="4" id="KW-1185">Reference proteome</keyword>
<evidence type="ECO:0000313" key="4">
    <source>
        <dbReference type="Proteomes" id="UP000442694"/>
    </source>
</evidence>
<dbReference type="PROSITE" id="PS51257">
    <property type="entry name" value="PROKAR_LIPOPROTEIN"/>
    <property type="match status" value="1"/>
</dbReference>
<feature type="chain" id="PRO_5032268677" description="Nudix hydrolase domain-containing protein" evidence="1">
    <location>
        <begin position="23"/>
        <end position="376"/>
    </location>
</feature>
<protein>
    <recommendedName>
        <fullName evidence="2">Nudix hydrolase domain-containing protein</fullName>
    </recommendedName>
</protein>
<comment type="caution">
    <text evidence="3">The sequence shown here is derived from an EMBL/GenBank/DDBJ whole genome shotgun (WGS) entry which is preliminary data.</text>
</comment>
<accession>A0A833JD16</accession>
<dbReference type="Proteomes" id="UP000442694">
    <property type="component" value="Unassembled WGS sequence"/>
</dbReference>
<evidence type="ECO:0000313" key="3">
    <source>
        <dbReference type="EMBL" id="KAB8031003.1"/>
    </source>
</evidence>
<organism evidence="3 4">
    <name type="scientific">Fluviispira multicolorata</name>
    <dbReference type="NCBI Taxonomy" id="2654512"/>
    <lineage>
        <taxon>Bacteria</taxon>
        <taxon>Pseudomonadati</taxon>
        <taxon>Bdellovibrionota</taxon>
        <taxon>Oligoflexia</taxon>
        <taxon>Silvanigrellales</taxon>
        <taxon>Silvanigrellaceae</taxon>
        <taxon>Fluviispira</taxon>
    </lineage>
</organism>
<name>A0A833JD16_9BACT</name>
<dbReference type="InterPro" id="IPR000086">
    <property type="entry name" value="NUDIX_hydrolase_dom"/>
</dbReference>
<evidence type="ECO:0000256" key="1">
    <source>
        <dbReference type="SAM" id="SignalP"/>
    </source>
</evidence>
<dbReference type="RefSeq" id="WP_152212929.1">
    <property type="nucleotide sequence ID" value="NZ_WFLN01000006.1"/>
</dbReference>
<dbReference type="InterPro" id="IPR015797">
    <property type="entry name" value="NUDIX_hydrolase-like_dom_sf"/>
</dbReference>
<reference evidence="3 4" key="1">
    <citation type="submission" date="2019-10" db="EMBL/GenBank/DDBJ databases">
        <title>New genus of Silvanigrellaceae.</title>
        <authorList>
            <person name="Pitt A."/>
            <person name="Hahn M.W."/>
        </authorList>
    </citation>
    <scope>NUCLEOTIDE SEQUENCE [LARGE SCALE GENOMIC DNA]</scope>
    <source>
        <strain evidence="3 4">33A1-SZDP</strain>
    </source>
</reference>
<evidence type="ECO:0000259" key="2">
    <source>
        <dbReference type="PROSITE" id="PS51462"/>
    </source>
</evidence>
<keyword evidence="1" id="KW-0732">Signal</keyword>
<gene>
    <name evidence="3" type="ORF">GCL57_08530</name>
</gene>
<dbReference type="SUPFAM" id="SSF55811">
    <property type="entry name" value="Nudix"/>
    <property type="match status" value="1"/>
</dbReference>
<proteinExistence type="predicted"/>
<feature type="domain" description="Nudix hydrolase" evidence="2">
    <location>
        <begin position="207"/>
        <end position="367"/>
    </location>
</feature>
<dbReference type="EMBL" id="WFLN01000006">
    <property type="protein sequence ID" value="KAB8031003.1"/>
    <property type="molecule type" value="Genomic_DNA"/>
</dbReference>
<dbReference type="AlphaFoldDB" id="A0A833JD16"/>
<sequence>MKLLLSLLLPVLVLTGCSNSINQNNSNNHNELSNITHNGEDDLFEKTDTNSPFARPTRANVGFDVDGVLHTEVRYSLTDQYYPSKFVFNTTERNLRLQKEIKFLLNSSNTPYIVTHNKDFCDSRYTTNKLNLLNNNNLGAIHSSDIFCVSGGKSNILKNQNINVFYDDSPIVLTEIAKNSPATKLFMVLPKHQKIAHYFENLTSSTVPISKCGVLIVDDSAPKKRFLLQLRSDKLGGWWNFPGGSCAYADNKFKNCETENCEDPISGAIREFNEESGKEHLFEKDLDKAKRFMVLRSKDYMLFVVKFDKNYISSRSFIPQDKYAWEVSHKVFNISGSPGYRWFDLDECKNGAKVQGHKLSYTGRTCDIFRNYLEQF</sequence>
<feature type="signal peptide" evidence="1">
    <location>
        <begin position="1"/>
        <end position="22"/>
    </location>
</feature>
<dbReference type="Gene3D" id="3.90.79.10">
    <property type="entry name" value="Nucleoside Triphosphate Pyrophosphohydrolase"/>
    <property type="match status" value="1"/>
</dbReference>